<dbReference type="PROSITE" id="PS51257">
    <property type="entry name" value="PROKAR_LIPOPROTEIN"/>
    <property type="match status" value="1"/>
</dbReference>
<evidence type="ECO:0000313" key="2">
    <source>
        <dbReference type="Proteomes" id="UP000625316"/>
    </source>
</evidence>
<keyword evidence="2" id="KW-1185">Reference proteome</keyword>
<organism evidence="1 2">
    <name type="scientific">Romeriopsis navalis LEGE 11480</name>
    <dbReference type="NCBI Taxonomy" id="2777977"/>
    <lineage>
        <taxon>Bacteria</taxon>
        <taxon>Bacillati</taxon>
        <taxon>Cyanobacteriota</taxon>
        <taxon>Cyanophyceae</taxon>
        <taxon>Leptolyngbyales</taxon>
        <taxon>Leptolyngbyaceae</taxon>
        <taxon>Romeriopsis</taxon>
        <taxon>Romeriopsis navalis</taxon>
    </lineage>
</organism>
<evidence type="ECO:0000313" key="1">
    <source>
        <dbReference type="EMBL" id="MBE9028431.1"/>
    </source>
</evidence>
<comment type="caution">
    <text evidence="1">The sequence shown here is derived from an EMBL/GenBank/DDBJ whole genome shotgun (WGS) entry which is preliminary data.</text>
</comment>
<gene>
    <name evidence="1" type="ORF">IQ266_01510</name>
</gene>
<name>A0A928VGZ0_9CYAN</name>
<accession>A0A928VGZ0</accession>
<dbReference type="RefSeq" id="WP_264323253.1">
    <property type="nucleotide sequence ID" value="NZ_JADEXQ010000003.1"/>
</dbReference>
<reference evidence="1" key="1">
    <citation type="submission" date="2020-10" db="EMBL/GenBank/DDBJ databases">
        <authorList>
            <person name="Castelo-Branco R."/>
            <person name="Eusebio N."/>
            <person name="Adriana R."/>
            <person name="Vieira A."/>
            <person name="Brugerolle De Fraissinette N."/>
            <person name="Rezende De Castro R."/>
            <person name="Schneider M.P."/>
            <person name="Vasconcelos V."/>
            <person name="Leao P.N."/>
        </authorList>
    </citation>
    <scope>NUCLEOTIDE SEQUENCE</scope>
    <source>
        <strain evidence="1">LEGE 11480</strain>
    </source>
</reference>
<dbReference type="AlphaFoldDB" id="A0A928VGZ0"/>
<protein>
    <submittedName>
        <fullName evidence="1">Uncharacterized protein</fullName>
    </submittedName>
</protein>
<sequence length="161" mass="17426">MKLPVLVAAATVSILSVGCVKVTIQSPFAGDTAASLTPQTTATVEVAAQTIVATAEAQAKAKAEADRIAAAKDKANRIAVAQRLAEQAADRRAAAQREAARRRLIAIQQRDAEAKLVWAARAREEKERNAAGRRLSNSIRANEEARRREFLLGPMENKMRR</sequence>
<dbReference type="EMBL" id="JADEXQ010000003">
    <property type="protein sequence ID" value="MBE9028431.1"/>
    <property type="molecule type" value="Genomic_DNA"/>
</dbReference>
<proteinExistence type="predicted"/>
<dbReference type="Proteomes" id="UP000625316">
    <property type="component" value="Unassembled WGS sequence"/>
</dbReference>